<keyword evidence="4" id="KW-0505">Motor protein</keyword>
<evidence type="ECO:0000256" key="1">
    <source>
        <dbReference type="ARBA" id="ARBA00022741"/>
    </source>
</evidence>
<evidence type="ECO:0000256" key="2">
    <source>
        <dbReference type="ARBA" id="ARBA00022840"/>
    </source>
</evidence>
<organism evidence="8 9">
    <name type="scientific">Hibiscus syriacus</name>
    <name type="common">Rose of Sharon</name>
    <dbReference type="NCBI Taxonomy" id="106335"/>
    <lineage>
        <taxon>Eukaryota</taxon>
        <taxon>Viridiplantae</taxon>
        <taxon>Streptophyta</taxon>
        <taxon>Embryophyta</taxon>
        <taxon>Tracheophyta</taxon>
        <taxon>Spermatophyta</taxon>
        <taxon>Magnoliopsida</taxon>
        <taxon>eudicotyledons</taxon>
        <taxon>Gunneridae</taxon>
        <taxon>Pentapetalae</taxon>
        <taxon>rosids</taxon>
        <taxon>malvids</taxon>
        <taxon>Malvales</taxon>
        <taxon>Malvaceae</taxon>
        <taxon>Malvoideae</taxon>
        <taxon>Hibiscus</taxon>
    </lineage>
</organism>
<keyword evidence="8" id="KW-0418">Kinase</keyword>
<evidence type="ECO:0000259" key="7">
    <source>
        <dbReference type="PROSITE" id="PS51456"/>
    </source>
</evidence>
<dbReference type="Gene3D" id="3.40.850.10">
    <property type="entry name" value="Kinesin motor domain"/>
    <property type="match status" value="1"/>
</dbReference>
<comment type="caution">
    <text evidence="8">The sequence shown here is derived from an EMBL/GenBank/DDBJ whole genome shotgun (WGS) entry which is preliminary data.</text>
</comment>
<dbReference type="Pfam" id="PF00063">
    <property type="entry name" value="Myosin_head"/>
    <property type="match status" value="1"/>
</dbReference>
<keyword evidence="1" id="KW-0547">Nucleotide-binding</keyword>
<keyword evidence="8" id="KW-0808">Transferase</keyword>
<dbReference type="Proteomes" id="UP000436088">
    <property type="component" value="Unassembled WGS sequence"/>
</dbReference>
<dbReference type="GO" id="GO:0016301">
    <property type="term" value="F:kinase activity"/>
    <property type="evidence" value="ECO:0007669"/>
    <property type="project" value="UniProtKB-KW"/>
</dbReference>
<feature type="domain" description="Myosin motor" evidence="7">
    <location>
        <begin position="144"/>
        <end position="256"/>
    </location>
</feature>
<dbReference type="AlphaFoldDB" id="A0A6A2Y701"/>
<keyword evidence="9" id="KW-1185">Reference proteome</keyword>
<reference evidence="8" key="1">
    <citation type="submission" date="2019-09" db="EMBL/GenBank/DDBJ databases">
        <title>Draft genome information of white flower Hibiscus syriacus.</title>
        <authorList>
            <person name="Kim Y.-M."/>
        </authorList>
    </citation>
    <scope>NUCLEOTIDE SEQUENCE [LARGE SCALE GENOMIC DNA]</scope>
    <source>
        <strain evidence="8">YM2019G1</strain>
    </source>
</reference>
<gene>
    <name evidence="8" type="ORF">F3Y22_tig00111848pilonHSYRG00168</name>
</gene>
<dbReference type="PANTHER" id="PTHR13140:SF735">
    <property type="entry name" value="MYOSIN-5"/>
    <property type="match status" value="1"/>
</dbReference>
<proteinExistence type="inferred from homology"/>
<evidence type="ECO:0000256" key="4">
    <source>
        <dbReference type="ARBA" id="ARBA00023175"/>
    </source>
</evidence>
<dbReference type="GO" id="GO:0051015">
    <property type="term" value="F:actin filament binding"/>
    <property type="evidence" value="ECO:0007669"/>
    <property type="project" value="TreeGrafter"/>
</dbReference>
<dbReference type="GO" id="GO:0005524">
    <property type="term" value="F:ATP binding"/>
    <property type="evidence" value="ECO:0007669"/>
    <property type="project" value="UniProtKB-KW"/>
</dbReference>
<dbReference type="PANTHER" id="PTHR13140">
    <property type="entry name" value="MYOSIN"/>
    <property type="match status" value="1"/>
</dbReference>
<dbReference type="SUPFAM" id="SSF52540">
    <property type="entry name" value="P-loop containing nucleoside triphosphate hydrolases"/>
    <property type="match status" value="1"/>
</dbReference>
<accession>A0A6A2Y701</accession>
<keyword evidence="2" id="KW-0067">ATP-binding</keyword>
<dbReference type="InterPro" id="IPR036961">
    <property type="entry name" value="Kinesin_motor_dom_sf"/>
</dbReference>
<keyword evidence="3 6" id="KW-0518">Myosin</keyword>
<dbReference type="EMBL" id="VEPZ02001450">
    <property type="protein sequence ID" value="KAE8672206.1"/>
    <property type="molecule type" value="Genomic_DNA"/>
</dbReference>
<evidence type="ECO:0000256" key="3">
    <source>
        <dbReference type="ARBA" id="ARBA00023123"/>
    </source>
</evidence>
<dbReference type="GO" id="GO:0007015">
    <property type="term" value="P:actin filament organization"/>
    <property type="evidence" value="ECO:0007669"/>
    <property type="project" value="TreeGrafter"/>
</dbReference>
<dbReference type="GO" id="GO:0016020">
    <property type="term" value="C:membrane"/>
    <property type="evidence" value="ECO:0007669"/>
    <property type="project" value="TreeGrafter"/>
</dbReference>
<evidence type="ECO:0000256" key="6">
    <source>
        <dbReference type="PROSITE-ProRule" id="PRU00782"/>
    </source>
</evidence>
<dbReference type="GO" id="GO:0000146">
    <property type="term" value="F:microfilament motor activity"/>
    <property type="evidence" value="ECO:0007669"/>
    <property type="project" value="TreeGrafter"/>
</dbReference>
<protein>
    <submittedName>
        <fullName evidence="8">Phosphoglycerate kinase 1</fullName>
    </submittedName>
</protein>
<name>A0A6A2Y701_HIBSY</name>
<evidence type="ECO:0000313" key="8">
    <source>
        <dbReference type="EMBL" id="KAE8672206.1"/>
    </source>
</evidence>
<evidence type="ECO:0000313" key="9">
    <source>
        <dbReference type="Proteomes" id="UP000436088"/>
    </source>
</evidence>
<evidence type="ECO:0000256" key="5">
    <source>
        <dbReference type="ARBA" id="ARBA00023203"/>
    </source>
</evidence>
<keyword evidence="5 6" id="KW-0009">Actin-binding</keyword>
<dbReference type="GO" id="GO:0016459">
    <property type="term" value="C:myosin complex"/>
    <property type="evidence" value="ECO:0007669"/>
    <property type="project" value="UniProtKB-KW"/>
</dbReference>
<dbReference type="PROSITE" id="PS51456">
    <property type="entry name" value="MYOSIN_MOTOR"/>
    <property type="match status" value="1"/>
</dbReference>
<dbReference type="GO" id="GO:0005737">
    <property type="term" value="C:cytoplasm"/>
    <property type="evidence" value="ECO:0007669"/>
    <property type="project" value="TreeGrafter"/>
</dbReference>
<sequence length="256" mass="28416">MGIHYHPPRALREWKEYEETVKKKDLTTALRFLISIEKDNNDNPVEENGSLSTRSRYSDLDFLSGSVRDWEVLDTCLNADDIRLVGTAYEFLKFKGFLPNFGRFSSIVVEGTRDITPSMLKSSTGLEASKLSPKKWGLSGSSSVYDTHMMEQYKGATFGELSPHVFTVGDAAYRAMITEGKNNYILVSEESGAGKTETTKMLMRYLAFLGGRSGVEGRTIEQKVLEGDGTNCVFSVIVLTVRDLVVSDFGFDGLPG</sequence>
<dbReference type="InterPro" id="IPR001609">
    <property type="entry name" value="Myosin_head_motor_dom-like"/>
</dbReference>
<dbReference type="InterPro" id="IPR027417">
    <property type="entry name" value="P-loop_NTPase"/>
</dbReference>
<comment type="similarity">
    <text evidence="6">Belongs to the TRAFAC class myosin-kinesin ATPase superfamily. Myosin family.</text>
</comment>
<comment type="caution">
    <text evidence="6">Lacks conserved residue(s) required for the propagation of feature annotation.</text>
</comment>